<sequence length="101" mass="11107">MSDLVKRLQHGIPSTLLNRKCRGGACLDSRLVPLLRATAHAQRAATRHQVRPSGPACRASVQGTSGYFHCCQRQPPTFLSPSFTRLSNTSPGLHCAAFRWH</sequence>
<name>A0ABD0LF89_9CAEN</name>
<dbReference type="Proteomes" id="UP001519460">
    <property type="component" value="Unassembled WGS sequence"/>
</dbReference>
<evidence type="ECO:0000313" key="2">
    <source>
        <dbReference type="Proteomes" id="UP001519460"/>
    </source>
</evidence>
<accession>A0ABD0LF89</accession>
<dbReference type="AlphaFoldDB" id="A0ABD0LF89"/>
<proteinExistence type="predicted"/>
<keyword evidence="2" id="KW-1185">Reference proteome</keyword>
<dbReference type="EMBL" id="JACVVK020000052">
    <property type="protein sequence ID" value="KAK7498239.1"/>
    <property type="molecule type" value="Genomic_DNA"/>
</dbReference>
<organism evidence="1 2">
    <name type="scientific">Batillaria attramentaria</name>
    <dbReference type="NCBI Taxonomy" id="370345"/>
    <lineage>
        <taxon>Eukaryota</taxon>
        <taxon>Metazoa</taxon>
        <taxon>Spiralia</taxon>
        <taxon>Lophotrochozoa</taxon>
        <taxon>Mollusca</taxon>
        <taxon>Gastropoda</taxon>
        <taxon>Caenogastropoda</taxon>
        <taxon>Sorbeoconcha</taxon>
        <taxon>Cerithioidea</taxon>
        <taxon>Batillariidae</taxon>
        <taxon>Batillaria</taxon>
    </lineage>
</organism>
<evidence type="ECO:0000313" key="1">
    <source>
        <dbReference type="EMBL" id="KAK7498239.1"/>
    </source>
</evidence>
<comment type="caution">
    <text evidence="1">The sequence shown here is derived from an EMBL/GenBank/DDBJ whole genome shotgun (WGS) entry which is preliminary data.</text>
</comment>
<reference evidence="1 2" key="1">
    <citation type="journal article" date="2023" name="Sci. Data">
        <title>Genome assembly of the Korean intertidal mud-creeper Batillaria attramentaria.</title>
        <authorList>
            <person name="Patra A.K."/>
            <person name="Ho P.T."/>
            <person name="Jun S."/>
            <person name="Lee S.J."/>
            <person name="Kim Y."/>
            <person name="Won Y.J."/>
        </authorList>
    </citation>
    <scope>NUCLEOTIDE SEQUENCE [LARGE SCALE GENOMIC DNA]</scope>
    <source>
        <strain evidence="1">Wonlab-2016</strain>
    </source>
</reference>
<gene>
    <name evidence="1" type="ORF">BaRGS_00010499</name>
</gene>
<protein>
    <submittedName>
        <fullName evidence="1">Uncharacterized protein</fullName>
    </submittedName>
</protein>